<evidence type="ECO:0000256" key="8">
    <source>
        <dbReference type="ARBA" id="ARBA00032273"/>
    </source>
</evidence>
<keyword evidence="6" id="KW-0413">Isomerase</keyword>
<dbReference type="SUPFAM" id="SSF100950">
    <property type="entry name" value="NagB/RpiA/CoA transferase-like"/>
    <property type="match status" value="1"/>
</dbReference>
<evidence type="ECO:0000256" key="5">
    <source>
        <dbReference type="ARBA" id="ARBA00019150"/>
    </source>
</evidence>
<evidence type="ECO:0000256" key="1">
    <source>
        <dbReference type="ARBA" id="ARBA00001713"/>
    </source>
</evidence>
<gene>
    <name evidence="9" type="ORF">H0235_002280</name>
</gene>
<dbReference type="NCBIfam" id="NF001924">
    <property type="entry name" value="PRK00702.1"/>
    <property type="match status" value="1"/>
</dbReference>
<dbReference type="FunFam" id="3.40.50.1360:FF:000014">
    <property type="entry name" value="Ribose 5-phosphate isomerase"/>
    <property type="match status" value="1"/>
</dbReference>
<dbReference type="GO" id="GO:0009052">
    <property type="term" value="P:pentose-phosphate shunt, non-oxidative branch"/>
    <property type="evidence" value="ECO:0007669"/>
    <property type="project" value="InterPro"/>
</dbReference>
<evidence type="ECO:0000313" key="9">
    <source>
        <dbReference type="EMBL" id="KAF7434089.1"/>
    </source>
</evidence>
<dbReference type="InterPro" id="IPR037171">
    <property type="entry name" value="NagB/RpiA_transferase-like"/>
</dbReference>
<comment type="catalytic activity">
    <reaction evidence="1">
        <text>aldehydo-D-ribose 5-phosphate = D-ribulose 5-phosphate</text>
        <dbReference type="Rhea" id="RHEA:14657"/>
        <dbReference type="ChEBI" id="CHEBI:58121"/>
        <dbReference type="ChEBI" id="CHEBI:58273"/>
        <dbReference type="EC" id="5.3.1.6"/>
    </reaction>
</comment>
<dbReference type="EMBL" id="JACSDY010000002">
    <property type="protein sequence ID" value="KAF7434089.1"/>
    <property type="molecule type" value="Genomic_DNA"/>
</dbReference>
<evidence type="ECO:0000256" key="3">
    <source>
        <dbReference type="ARBA" id="ARBA00008088"/>
    </source>
</evidence>
<dbReference type="FunFam" id="3.30.70.260:FF:000018">
    <property type="entry name" value="Ribose-5-phosphate isomerase A"/>
    <property type="match status" value="1"/>
</dbReference>
<evidence type="ECO:0000256" key="4">
    <source>
        <dbReference type="ARBA" id="ARBA00011959"/>
    </source>
</evidence>
<accession>A0A834P9C8</accession>
<evidence type="ECO:0000256" key="7">
    <source>
        <dbReference type="ARBA" id="ARBA00029734"/>
    </source>
</evidence>
<dbReference type="EC" id="5.3.1.6" evidence="4"/>
<evidence type="ECO:0000313" key="10">
    <source>
        <dbReference type="Proteomes" id="UP000600918"/>
    </source>
</evidence>
<comment type="caution">
    <text evidence="9">The sequence shown here is derived from an EMBL/GenBank/DDBJ whole genome shotgun (WGS) entry which is preliminary data.</text>
</comment>
<sequence length="266" mass="29283">MILKTLVRAKGGLSSAFTGVEFLFNCMNVSDKMGPLETAKKIAAYKAIDEYVKDNSVIGIGSGSTIIHAIHRLAERVKEEKLHVVCIPTSYQARQLILNNHLTLGDLESFPKLDCAIDGADEVDAEMNIIKGGGGCLLQEKIVASCAKEFIIIADYTKHSEKLGQQYKQGIPIEVVPMAYVPIQHRIEDNYGGDVKIRMAVAKAGPVITDNGNFILDWHFPQDLSDWNKINEEILLMPGVVETGLFIKMANKAYFGMTDGSIKEQP</sequence>
<dbReference type="CDD" id="cd01398">
    <property type="entry name" value="RPI_A"/>
    <property type="match status" value="1"/>
</dbReference>
<dbReference type="InterPro" id="IPR020672">
    <property type="entry name" value="Ribose5P_isomerase_typA_subgr"/>
</dbReference>
<dbReference type="AlphaFoldDB" id="A0A834P9C8"/>
<evidence type="ECO:0000256" key="2">
    <source>
        <dbReference type="ARBA" id="ARBA00004988"/>
    </source>
</evidence>
<organism evidence="9 10">
    <name type="scientific">Vespula pensylvanica</name>
    <name type="common">Western yellow jacket</name>
    <name type="synonym">Wasp</name>
    <dbReference type="NCBI Taxonomy" id="30213"/>
    <lineage>
        <taxon>Eukaryota</taxon>
        <taxon>Metazoa</taxon>
        <taxon>Ecdysozoa</taxon>
        <taxon>Arthropoda</taxon>
        <taxon>Hexapoda</taxon>
        <taxon>Insecta</taxon>
        <taxon>Pterygota</taxon>
        <taxon>Neoptera</taxon>
        <taxon>Endopterygota</taxon>
        <taxon>Hymenoptera</taxon>
        <taxon>Apocrita</taxon>
        <taxon>Aculeata</taxon>
        <taxon>Vespoidea</taxon>
        <taxon>Vespidae</taxon>
        <taxon>Vespinae</taxon>
        <taxon>Vespula</taxon>
    </lineage>
</organism>
<dbReference type="GO" id="GO:0004751">
    <property type="term" value="F:ribose-5-phosphate isomerase activity"/>
    <property type="evidence" value="ECO:0007669"/>
    <property type="project" value="UniProtKB-EC"/>
</dbReference>
<name>A0A834P9C8_VESPE</name>
<evidence type="ECO:0000256" key="6">
    <source>
        <dbReference type="ARBA" id="ARBA00023235"/>
    </source>
</evidence>
<dbReference type="Proteomes" id="UP000600918">
    <property type="component" value="Unassembled WGS sequence"/>
</dbReference>
<dbReference type="Pfam" id="PF06026">
    <property type="entry name" value="Rib_5-P_isom_A"/>
    <property type="match status" value="1"/>
</dbReference>
<reference evidence="9" key="1">
    <citation type="journal article" date="2020" name="G3 (Bethesda)">
        <title>High-Quality Assemblies for Three Invasive Social Wasps from the &lt;i&gt;Vespula&lt;/i&gt; Genus.</title>
        <authorList>
            <person name="Harrop T.W.R."/>
            <person name="Guhlin J."/>
            <person name="McLaughlin G.M."/>
            <person name="Permina E."/>
            <person name="Stockwell P."/>
            <person name="Gilligan J."/>
            <person name="Le Lec M.F."/>
            <person name="Gruber M.A.M."/>
            <person name="Quinn O."/>
            <person name="Lovegrove M."/>
            <person name="Duncan E.J."/>
            <person name="Remnant E.J."/>
            <person name="Van Eeckhoven J."/>
            <person name="Graham B."/>
            <person name="Knapp R.A."/>
            <person name="Langford K.W."/>
            <person name="Kronenberg Z."/>
            <person name="Press M.O."/>
            <person name="Eacker S.M."/>
            <person name="Wilson-Rankin E.E."/>
            <person name="Purcell J."/>
            <person name="Lester P.J."/>
            <person name="Dearden P.K."/>
        </authorList>
    </citation>
    <scope>NUCLEOTIDE SEQUENCE</scope>
    <source>
        <strain evidence="9">Volc-1</strain>
    </source>
</reference>
<dbReference type="GO" id="GO:0006014">
    <property type="term" value="P:D-ribose metabolic process"/>
    <property type="evidence" value="ECO:0007669"/>
    <property type="project" value="TreeGrafter"/>
</dbReference>
<comment type="similarity">
    <text evidence="3">Belongs to the ribose 5-phosphate isomerase family.</text>
</comment>
<dbReference type="Gene3D" id="3.30.70.260">
    <property type="match status" value="1"/>
</dbReference>
<dbReference type="SUPFAM" id="SSF75445">
    <property type="entry name" value="D-ribose-5-phosphate isomerase (RpiA), lid domain"/>
    <property type="match status" value="1"/>
</dbReference>
<dbReference type="OrthoDB" id="1555531at2759"/>
<dbReference type="NCBIfam" id="TIGR00021">
    <property type="entry name" value="rpiA"/>
    <property type="match status" value="1"/>
</dbReference>
<dbReference type="GO" id="GO:0005737">
    <property type="term" value="C:cytoplasm"/>
    <property type="evidence" value="ECO:0007669"/>
    <property type="project" value="TreeGrafter"/>
</dbReference>
<protein>
    <recommendedName>
        <fullName evidence="5">Ribose-5-phosphate isomerase</fullName>
        <ecNumber evidence="4">5.3.1.6</ecNumber>
    </recommendedName>
    <alternativeName>
        <fullName evidence="8">D-ribose-5-phosphate ketol-isomerase</fullName>
    </alternativeName>
    <alternativeName>
        <fullName evidence="7">Phosphoriboisomerase</fullName>
    </alternativeName>
</protein>
<dbReference type="PANTHER" id="PTHR11934:SF0">
    <property type="entry name" value="RIBOSE-5-PHOSPHATE ISOMERASE"/>
    <property type="match status" value="1"/>
</dbReference>
<keyword evidence="10" id="KW-1185">Reference proteome</keyword>
<proteinExistence type="inferred from homology"/>
<dbReference type="InterPro" id="IPR004788">
    <property type="entry name" value="Ribose5P_isomerase_type_A"/>
</dbReference>
<dbReference type="UniPathway" id="UPA00115">
    <property type="reaction ID" value="UER00412"/>
</dbReference>
<dbReference type="Gene3D" id="3.40.50.1360">
    <property type="match status" value="1"/>
</dbReference>
<comment type="pathway">
    <text evidence="2">Carbohydrate degradation; pentose phosphate pathway; D-ribose 5-phosphate from D-ribulose 5-phosphate (non-oxidative stage): step 1/1.</text>
</comment>
<dbReference type="HAMAP" id="MF_00170">
    <property type="entry name" value="Rib_5P_isom_A"/>
    <property type="match status" value="1"/>
</dbReference>
<dbReference type="PANTHER" id="PTHR11934">
    <property type="entry name" value="RIBOSE-5-PHOSPHATE ISOMERASE"/>
    <property type="match status" value="1"/>
</dbReference>